<dbReference type="Proteomes" id="UP000729402">
    <property type="component" value="Unassembled WGS sequence"/>
</dbReference>
<evidence type="ECO:0000256" key="2">
    <source>
        <dbReference type="SAM" id="Phobius"/>
    </source>
</evidence>
<keyword evidence="2" id="KW-0472">Membrane</keyword>
<accession>A0A8J5VZW8</accession>
<gene>
    <name evidence="3" type="ORF">GUJ93_ZPchr0005g16301</name>
</gene>
<organism evidence="3 4">
    <name type="scientific">Zizania palustris</name>
    <name type="common">Northern wild rice</name>
    <dbReference type="NCBI Taxonomy" id="103762"/>
    <lineage>
        <taxon>Eukaryota</taxon>
        <taxon>Viridiplantae</taxon>
        <taxon>Streptophyta</taxon>
        <taxon>Embryophyta</taxon>
        <taxon>Tracheophyta</taxon>
        <taxon>Spermatophyta</taxon>
        <taxon>Magnoliopsida</taxon>
        <taxon>Liliopsida</taxon>
        <taxon>Poales</taxon>
        <taxon>Poaceae</taxon>
        <taxon>BOP clade</taxon>
        <taxon>Oryzoideae</taxon>
        <taxon>Oryzeae</taxon>
        <taxon>Zizaniinae</taxon>
        <taxon>Zizania</taxon>
    </lineage>
</organism>
<protein>
    <submittedName>
        <fullName evidence="3">Uncharacterized protein</fullName>
    </submittedName>
</protein>
<evidence type="ECO:0000313" key="3">
    <source>
        <dbReference type="EMBL" id="KAG8067054.1"/>
    </source>
</evidence>
<keyword evidence="2" id="KW-1133">Transmembrane helix</keyword>
<keyword evidence="4" id="KW-1185">Reference proteome</keyword>
<reference evidence="3" key="2">
    <citation type="submission" date="2021-02" db="EMBL/GenBank/DDBJ databases">
        <authorList>
            <person name="Kimball J.A."/>
            <person name="Haas M.W."/>
            <person name="Macchietto M."/>
            <person name="Kono T."/>
            <person name="Duquette J."/>
            <person name="Shao M."/>
        </authorList>
    </citation>
    <scope>NUCLEOTIDE SEQUENCE</scope>
    <source>
        <tissue evidence="3">Fresh leaf tissue</tissue>
    </source>
</reference>
<evidence type="ECO:0000313" key="4">
    <source>
        <dbReference type="Proteomes" id="UP000729402"/>
    </source>
</evidence>
<comment type="caution">
    <text evidence="3">The sequence shown here is derived from an EMBL/GenBank/DDBJ whole genome shotgun (WGS) entry which is preliminary data.</text>
</comment>
<feature type="compositionally biased region" description="Basic and acidic residues" evidence="1">
    <location>
        <begin position="20"/>
        <end position="31"/>
    </location>
</feature>
<dbReference type="AlphaFoldDB" id="A0A8J5VZW8"/>
<reference evidence="3" key="1">
    <citation type="journal article" date="2021" name="bioRxiv">
        <title>Whole Genome Assembly and Annotation of Northern Wild Rice, Zizania palustris L., Supports a Whole Genome Duplication in the Zizania Genus.</title>
        <authorList>
            <person name="Haas M."/>
            <person name="Kono T."/>
            <person name="Macchietto M."/>
            <person name="Millas R."/>
            <person name="McGilp L."/>
            <person name="Shao M."/>
            <person name="Duquette J."/>
            <person name="Hirsch C.N."/>
            <person name="Kimball J."/>
        </authorList>
    </citation>
    <scope>NUCLEOTIDE SEQUENCE</scope>
    <source>
        <tissue evidence="3">Fresh leaf tissue</tissue>
    </source>
</reference>
<feature type="transmembrane region" description="Helical" evidence="2">
    <location>
        <begin position="36"/>
        <end position="58"/>
    </location>
</feature>
<dbReference type="EMBL" id="JAAALK010000284">
    <property type="protein sequence ID" value="KAG8067054.1"/>
    <property type="molecule type" value="Genomic_DNA"/>
</dbReference>
<feature type="region of interest" description="Disordered" evidence="1">
    <location>
        <begin position="15"/>
        <end position="34"/>
    </location>
</feature>
<sequence>MDPIERSRRAKFLFEDDETGVDKGRKEESSKKSHGAVVASLIAVGVGAAAVITAILGAGRRRSPARRRPSAGK</sequence>
<name>A0A8J5VZW8_ZIZPA</name>
<evidence type="ECO:0000256" key="1">
    <source>
        <dbReference type="SAM" id="MobiDB-lite"/>
    </source>
</evidence>
<proteinExistence type="predicted"/>
<keyword evidence="2" id="KW-0812">Transmembrane</keyword>